<evidence type="ECO:0000313" key="7">
    <source>
        <dbReference type="Proteomes" id="UP000655523"/>
    </source>
</evidence>
<dbReference type="InterPro" id="IPR036390">
    <property type="entry name" value="WH_DNA-bd_sf"/>
</dbReference>
<keyword evidence="7" id="KW-1185">Reference proteome</keyword>
<dbReference type="PRINTS" id="PR00039">
    <property type="entry name" value="HTHLYSR"/>
</dbReference>
<dbReference type="EMBL" id="WOEZ01000089">
    <property type="protein sequence ID" value="NPT56306.1"/>
    <property type="molecule type" value="Genomic_DNA"/>
</dbReference>
<evidence type="ECO:0000313" key="6">
    <source>
        <dbReference type="EMBL" id="NPT56306.1"/>
    </source>
</evidence>
<organism evidence="6 7">
    <name type="scientific">Paraburkholderia elongata</name>
    <dbReference type="NCBI Taxonomy" id="2675747"/>
    <lineage>
        <taxon>Bacteria</taxon>
        <taxon>Pseudomonadati</taxon>
        <taxon>Pseudomonadota</taxon>
        <taxon>Betaproteobacteria</taxon>
        <taxon>Burkholderiales</taxon>
        <taxon>Burkholderiaceae</taxon>
        <taxon>Paraburkholderia</taxon>
    </lineage>
</organism>
<dbReference type="PANTHER" id="PTHR30419:SF8">
    <property type="entry name" value="NITROGEN ASSIMILATION TRANSCRIPTIONAL ACTIVATOR-RELATED"/>
    <property type="match status" value="1"/>
</dbReference>
<dbReference type="CDD" id="cd05466">
    <property type="entry name" value="PBP2_LTTR_substrate"/>
    <property type="match status" value="1"/>
</dbReference>
<feature type="domain" description="HTH lysR-type" evidence="5">
    <location>
        <begin position="4"/>
        <end position="61"/>
    </location>
</feature>
<dbReference type="Pfam" id="PF00126">
    <property type="entry name" value="HTH_1"/>
    <property type="match status" value="1"/>
</dbReference>
<dbReference type="RefSeq" id="WP_172166637.1">
    <property type="nucleotide sequence ID" value="NZ_WOEZ01000089.1"/>
</dbReference>
<reference evidence="6 7" key="1">
    <citation type="submission" date="2019-11" db="EMBL/GenBank/DDBJ databases">
        <title>Metabolism of dissolved organic matter in forest soils.</title>
        <authorList>
            <person name="Cyle K.T."/>
            <person name="Wilhelm R.C."/>
            <person name="Martinez C.E."/>
        </authorList>
    </citation>
    <scope>NUCLEOTIDE SEQUENCE [LARGE SCALE GENOMIC DNA]</scope>
    <source>
        <strain evidence="6 7">5N</strain>
    </source>
</reference>
<name>A0A972NMJ2_9BURK</name>
<dbReference type="InterPro" id="IPR050950">
    <property type="entry name" value="HTH-type_LysR_regulators"/>
</dbReference>
<protein>
    <submittedName>
        <fullName evidence="6">LysR family transcriptional regulator</fullName>
    </submittedName>
</protein>
<evidence type="ECO:0000256" key="3">
    <source>
        <dbReference type="ARBA" id="ARBA00023125"/>
    </source>
</evidence>
<dbReference type="AlphaFoldDB" id="A0A972NMJ2"/>
<comment type="similarity">
    <text evidence="1">Belongs to the LysR transcriptional regulatory family.</text>
</comment>
<comment type="caution">
    <text evidence="6">The sequence shown here is derived from an EMBL/GenBank/DDBJ whole genome shotgun (WGS) entry which is preliminary data.</text>
</comment>
<keyword evidence="2" id="KW-0805">Transcription regulation</keyword>
<dbReference type="Proteomes" id="UP000655523">
    <property type="component" value="Unassembled WGS sequence"/>
</dbReference>
<dbReference type="SUPFAM" id="SSF46785">
    <property type="entry name" value="Winged helix' DNA-binding domain"/>
    <property type="match status" value="1"/>
</dbReference>
<dbReference type="PANTHER" id="PTHR30419">
    <property type="entry name" value="HTH-TYPE TRANSCRIPTIONAL REGULATOR YBHD"/>
    <property type="match status" value="1"/>
</dbReference>
<proteinExistence type="inferred from homology"/>
<dbReference type="SUPFAM" id="SSF53850">
    <property type="entry name" value="Periplasmic binding protein-like II"/>
    <property type="match status" value="1"/>
</dbReference>
<dbReference type="GO" id="GO:0003700">
    <property type="term" value="F:DNA-binding transcription factor activity"/>
    <property type="evidence" value="ECO:0007669"/>
    <property type="project" value="InterPro"/>
</dbReference>
<dbReference type="Gene3D" id="3.40.190.10">
    <property type="entry name" value="Periplasmic binding protein-like II"/>
    <property type="match status" value="2"/>
</dbReference>
<evidence type="ECO:0000256" key="1">
    <source>
        <dbReference type="ARBA" id="ARBA00009437"/>
    </source>
</evidence>
<gene>
    <name evidence="6" type="ORF">GNZ13_17355</name>
</gene>
<dbReference type="InterPro" id="IPR005119">
    <property type="entry name" value="LysR_subst-bd"/>
</dbReference>
<dbReference type="GO" id="GO:0003677">
    <property type="term" value="F:DNA binding"/>
    <property type="evidence" value="ECO:0007669"/>
    <property type="project" value="UniProtKB-KW"/>
</dbReference>
<dbReference type="FunFam" id="1.10.10.10:FF:000001">
    <property type="entry name" value="LysR family transcriptional regulator"/>
    <property type="match status" value="1"/>
</dbReference>
<evidence type="ECO:0000259" key="5">
    <source>
        <dbReference type="PROSITE" id="PS50931"/>
    </source>
</evidence>
<dbReference type="Gene3D" id="1.10.10.10">
    <property type="entry name" value="Winged helix-like DNA-binding domain superfamily/Winged helix DNA-binding domain"/>
    <property type="match status" value="1"/>
</dbReference>
<accession>A0A972NMJ2</accession>
<keyword evidence="3" id="KW-0238">DNA-binding</keyword>
<dbReference type="Pfam" id="PF03466">
    <property type="entry name" value="LysR_substrate"/>
    <property type="match status" value="1"/>
</dbReference>
<dbReference type="InterPro" id="IPR036388">
    <property type="entry name" value="WH-like_DNA-bd_sf"/>
</dbReference>
<evidence type="ECO:0000256" key="2">
    <source>
        <dbReference type="ARBA" id="ARBA00023015"/>
    </source>
</evidence>
<sequence>MHEVNSRRLTHLIALAEEGSFARAAERVHLSQPALSRSIQALEEEVGMKLFDRAARGVAMTAAGRLLVERARRVLFETRCLFRDVELLKAHELGEVRIGLGPYASVILLPDLLVEFARRFPKIKVSIELGGGDALLAKLRAEQIDFLVTDRRVPPVTPDVTLQRLPRHEGGWFARPGHPLFAHGTVQLAALREFPLVSVTLPAFMKDGLHRLLKYRAHEQIPLQIECNDVAVLKDVVAQTDAVLFATASAVRRDLELRRLARIPLVNPPRLALEFALVYLAERTPSPAAYSALGLAEQVMEDANRAAQGLLHSDAVATQLDR</sequence>
<dbReference type="InterPro" id="IPR000847">
    <property type="entry name" value="LysR_HTH_N"/>
</dbReference>
<dbReference type="GO" id="GO:0005829">
    <property type="term" value="C:cytosol"/>
    <property type="evidence" value="ECO:0007669"/>
    <property type="project" value="TreeGrafter"/>
</dbReference>
<keyword evidence="4" id="KW-0804">Transcription</keyword>
<dbReference type="PROSITE" id="PS50931">
    <property type="entry name" value="HTH_LYSR"/>
    <property type="match status" value="1"/>
</dbReference>
<evidence type="ECO:0000256" key="4">
    <source>
        <dbReference type="ARBA" id="ARBA00023163"/>
    </source>
</evidence>